<dbReference type="PRINTS" id="PR00080">
    <property type="entry name" value="SDRFAMILY"/>
</dbReference>
<dbReference type="CDD" id="cd05233">
    <property type="entry name" value="SDR_c"/>
    <property type="match status" value="1"/>
</dbReference>
<evidence type="ECO:0000256" key="1">
    <source>
        <dbReference type="ARBA" id="ARBA00006484"/>
    </source>
</evidence>
<dbReference type="InterPro" id="IPR002347">
    <property type="entry name" value="SDR_fam"/>
</dbReference>
<dbReference type="Pfam" id="PF00106">
    <property type="entry name" value="adh_short"/>
    <property type="match status" value="1"/>
</dbReference>
<feature type="region of interest" description="Disordered" evidence="5">
    <location>
        <begin position="270"/>
        <end position="290"/>
    </location>
</feature>
<feature type="domain" description="Ketoreductase" evidence="6">
    <location>
        <begin position="7"/>
        <end position="194"/>
    </location>
</feature>
<evidence type="ECO:0000256" key="2">
    <source>
        <dbReference type="ARBA" id="ARBA00022857"/>
    </source>
</evidence>
<dbReference type="AlphaFoldDB" id="A0A1T4XM33"/>
<keyword evidence="2" id="KW-0521">NADP</keyword>
<dbReference type="SMART" id="SM00822">
    <property type="entry name" value="PKS_KR"/>
    <property type="match status" value="1"/>
</dbReference>
<comment type="similarity">
    <text evidence="1 4">Belongs to the short-chain dehydrogenases/reductases (SDR) family.</text>
</comment>
<evidence type="ECO:0000313" key="8">
    <source>
        <dbReference type="Proteomes" id="UP000189735"/>
    </source>
</evidence>
<dbReference type="Gene3D" id="3.40.50.720">
    <property type="entry name" value="NAD(P)-binding Rossmann-like Domain"/>
    <property type="match status" value="1"/>
</dbReference>
<proteinExistence type="inferred from homology"/>
<protein>
    <submittedName>
        <fullName evidence="7">Short-chain dehydrogenase</fullName>
    </submittedName>
</protein>
<gene>
    <name evidence="7" type="ORF">SAMN06295879_1330</name>
</gene>
<evidence type="ECO:0000256" key="4">
    <source>
        <dbReference type="RuleBase" id="RU000363"/>
    </source>
</evidence>
<dbReference type="FunFam" id="3.40.50.720:FF:000084">
    <property type="entry name" value="Short-chain dehydrogenase reductase"/>
    <property type="match status" value="1"/>
</dbReference>
<evidence type="ECO:0000256" key="3">
    <source>
        <dbReference type="ARBA" id="ARBA00023002"/>
    </source>
</evidence>
<accession>A0A1T4XM33</accession>
<dbReference type="GO" id="GO:0016491">
    <property type="term" value="F:oxidoreductase activity"/>
    <property type="evidence" value="ECO:0007669"/>
    <property type="project" value="UniProtKB-KW"/>
</dbReference>
<dbReference type="PANTHER" id="PTHR43391:SF14">
    <property type="entry name" value="DEHYDROGENASE_REDUCTASE SDR FAMILY PROTEIN 7-LIKE"/>
    <property type="match status" value="1"/>
</dbReference>
<dbReference type="InterPro" id="IPR057326">
    <property type="entry name" value="KR_dom"/>
</dbReference>
<evidence type="ECO:0000259" key="6">
    <source>
        <dbReference type="SMART" id="SM00822"/>
    </source>
</evidence>
<sequence length="290" mass="31154">MRSFTSRVAVVTGGASGIGRAMVDRFAHEGMKVVLADVEQAALDRAVSELRAAGAEAIGVRTDVTDPDQVQNLADRAVAEFGAVHVLCNNAGVEGGALFSEMSEQTWKWVFDVNFWGPLYGCRAFLPILRQQEEAHIVTTASQAAFATGLPTFHAYVSSKAAVASMTANLERELSTTDPHVGVSLLVPGLVKTRMNDSERNRPAGVPATDSDDLRVSIHHNIERATEKIGMAPEDVAQLVLDGIRERRFYLLTHPDMTVAAVEAELSWLKGGPAPTPPADDAVQNPDLLD</sequence>
<organism evidence="7 8">
    <name type="scientific">Agreia bicolorata</name>
    <dbReference type="NCBI Taxonomy" id="110935"/>
    <lineage>
        <taxon>Bacteria</taxon>
        <taxon>Bacillati</taxon>
        <taxon>Actinomycetota</taxon>
        <taxon>Actinomycetes</taxon>
        <taxon>Micrococcales</taxon>
        <taxon>Microbacteriaceae</taxon>
        <taxon>Agreia</taxon>
    </lineage>
</organism>
<dbReference type="EMBL" id="FUYG01000003">
    <property type="protein sequence ID" value="SKA90574.1"/>
    <property type="molecule type" value="Genomic_DNA"/>
</dbReference>
<evidence type="ECO:0000313" key="7">
    <source>
        <dbReference type="EMBL" id="SKA90574.1"/>
    </source>
</evidence>
<dbReference type="PRINTS" id="PR00081">
    <property type="entry name" value="GDHRDH"/>
</dbReference>
<dbReference type="PANTHER" id="PTHR43391">
    <property type="entry name" value="RETINOL DEHYDROGENASE-RELATED"/>
    <property type="match status" value="1"/>
</dbReference>
<dbReference type="SUPFAM" id="SSF51735">
    <property type="entry name" value="NAD(P)-binding Rossmann-fold domains"/>
    <property type="match status" value="1"/>
</dbReference>
<keyword evidence="3" id="KW-0560">Oxidoreductase</keyword>
<dbReference type="Proteomes" id="UP000189735">
    <property type="component" value="Unassembled WGS sequence"/>
</dbReference>
<evidence type="ECO:0000256" key="5">
    <source>
        <dbReference type="SAM" id="MobiDB-lite"/>
    </source>
</evidence>
<dbReference type="InterPro" id="IPR036291">
    <property type="entry name" value="NAD(P)-bd_dom_sf"/>
</dbReference>
<reference evidence="8" key="1">
    <citation type="submission" date="2017-02" db="EMBL/GenBank/DDBJ databases">
        <authorList>
            <person name="Varghese N."/>
            <person name="Submissions S."/>
        </authorList>
    </citation>
    <scope>NUCLEOTIDE SEQUENCE [LARGE SCALE GENOMIC DNA]</scope>
    <source>
        <strain evidence="8">VKM Ac-2052</strain>
    </source>
</reference>
<name>A0A1T4XM33_9MICO</name>